<evidence type="ECO:0000313" key="9">
    <source>
        <dbReference type="Proteomes" id="UP001182556"/>
    </source>
</evidence>
<proteinExistence type="inferred from homology"/>
<protein>
    <submittedName>
        <fullName evidence="8">Uncharacterized protein</fullName>
    </submittedName>
</protein>
<evidence type="ECO:0000256" key="2">
    <source>
        <dbReference type="ARBA" id="ARBA00009530"/>
    </source>
</evidence>
<dbReference type="AlphaFoldDB" id="A0AAD9FR41"/>
<comment type="similarity">
    <text evidence="2">Belongs to the UPF0057 (PMP3) family.</text>
</comment>
<dbReference type="InterPro" id="IPR000612">
    <property type="entry name" value="PMP3"/>
</dbReference>
<feature type="signal peptide" evidence="7">
    <location>
        <begin position="1"/>
        <end position="21"/>
    </location>
</feature>
<organism evidence="8 9">
    <name type="scientific">Papiliotrema laurentii</name>
    <name type="common">Cryptococcus laurentii</name>
    <dbReference type="NCBI Taxonomy" id="5418"/>
    <lineage>
        <taxon>Eukaryota</taxon>
        <taxon>Fungi</taxon>
        <taxon>Dikarya</taxon>
        <taxon>Basidiomycota</taxon>
        <taxon>Agaricomycotina</taxon>
        <taxon>Tremellomycetes</taxon>
        <taxon>Tremellales</taxon>
        <taxon>Rhynchogastremaceae</taxon>
        <taxon>Papiliotrema</taxon>
    </lineage>
</organism>
<keyword evidence="7" id="KW-0732">Signal</keyword>
<dbReference type="PANTHER" id="PTHR21659">
    <property type="entry name" value="HYDROPHOBIC PROTEIN RCI2 LOW TEMPERATURE AND SALT RESPONSIVE PROTEIN LTI6 -RELATED"/>
    <property type="match status" value="1"/>
</dbReference>
<comment type="subcellular location">
    <subcellularLocation>
        <location evidence="1">Membrane</location>
    </subcellularLocation>
</comment>
<feature type="transmembrane region" description="Helical" evidence="6">
    <location>
        <begin position="31"/>
        <end position="54"/>
    </location>
</feature>
<keyword evidence="9" id="KW-1185">Reference proteome</keyword>
<dbReference type="Proteomes" id="UP001182556">
    <property type="component" value="Unassembled WGS sequence"/>
</dbReference>
<evidence type="ECO:0000256" key="7">
    <source>
        <dbReference type="SAM" id="SignalP"/>
    </source>
</evidence>
<reference evidence="8" key="1">
    <citation type="submission" date="2023-02" db="EMBL/GenBank/DDBJ databases">
        <title>Identification and recombinant expression of a fungal hydrolase from Papiliotrema laurentii that hydrolyzes apple cutin and clears colloidal polyester polyurethane.</title>
        <authorList>
            <consortium name="DOE Joint Genome Institute"/>
            <person name="Roman V.A."/>
            <person name="Bojanowski C."/>
            <person name="Crable B.R."/>
            <person name="Wagner D.N."/>
            <person name="Hung C.S."/>
            <person name="Nadeau L.J."/>
            <person name="Schratz L."/>
            <person name="Haridas S."/>
            <person name="Pangilinan J."/>
            <person name="Lipzen A."/>
            <person name="Na H."/>
            <person name="Yan M."/>
            <person name="Ng V."/>
            <person name="Grigoriev I.V."/>
            <person name="Spatafora J.W."/>
            <person name="Barlow D."/>
            <person name="Biffinger J."/>
            <person name="Kelley-Loughnane N."/>
            <person name="Varaljay V.A."/>
            <person name="Crookes-Goodson W.J."/>
        </authorList>
    </citation>
    <scope>NUCLEOTIDE SEQUENCE</scope>
    <source>
        <strain evidence="8">5307AH</strain>
    </source>
</reference>
<evidence type="ECO:0000256" key="4">
    <source>
        <dbReference type="ARBA" id="ARBA00022989"/>
    </source>
</evidence>
<keyword evidence="3 6" id="KW-0812">Transmembrane</keyword>
<evidence type="ECO:0000256" key="1">
    <source>
        <dbReference type="ARBA" id="ARBA00004370"/>
    </source>
</evidence>
<keyword evidence="5 6" id="KW-0472">Membrane</keyword>
<dbReference type="PANTHER" id="PTHR21659:SF40">
    <property type="entry name" value="PHOSPHATIDYLSERINE DECARBOXYLASE"/>
    <property type="match status" value="1"/>
</dbReference>
<evidence type="ECO:0000256" key="6">
    <source>
        <dbReference type="SAM" id="Phobius"/>
    </source>
</evidence>
<dbReference type="PROSITE" id="PS51257">
    <property type="entry name" value="PROKAR_LIPOPROTEIN"/>
    <property type="match status" value="1"/>
</dbReference>
<sequence>MVRGSDILLIIIAIIFPPAAAAFITGCSCDLLINILLTLLGYLPGHIHAFWLIYKKIRAEETFGPAGYTYLGNGEFVGSGPPTGGAAAQQPFYGSTR</sequence>
<comment type="caution">
    <text evidence="8">The sequence shown here is derived from an EMBL/GenBank/DDBJ whole genome shotgun (WGS) entry which is preliminary data.</text>
</comment>
<evidence type="ECO:0000313" key="8">
    <source>
        <dbReference type="EMBL" id="KAK1924706.1"/>
    </source>
</evidence>
<accession>A0AAD9FR41</accession>
<feature type="chain" id="PRO_5042159062" evidence="7">
    <location>
        <begin position="22"/>
        <end position="97"/>
    </location>
</feature>
<dbReference type="EMBL" id="JAODAN010000004">
    <property type="protein sequence ID" value="KAK1924706.1"/>
    <property type="molecule type" value="Genomic_DNA"/>
</dbReference>
<keyword evidence="4 6" id="KW-1133">Transmembrane helix</keyword>
<name>A0AAD9FR41_PAPLA</name>
<evidence type="ECO:0000256" key="5">
    <source>
        <dbReference type="ARBA" id="ARBA00023136"/>
    </source>
</evidence>
<dbReference type="Pfam" id="PF01679">
    <property type="entry name" value="Pmp3"/>
    <property type="match status" value="1"/>
</dbReference>
<dbReference type="GO" id="GO:0016020">
    <property type="term" value="C:membrane"/>
    <property type="evidence" value="ECO:0007669"/>
    <property type="project" value="UniProtKB-SubCell"/>
</dbReference>
<gene>
    <name evidence="8" type="ORF">DB88DRAFT_509779</name>
</gene>
<evidence type="ECO:0000256" key="3">
    <source>
        <dbReference type="ARBA" id="ARBA00022692"/>
    </source>
</evidence>